<dbReference type="GO" id="GO:0005829">
    <property type="term" value="C:cytosol"/>
    <property type="evidence" value="ECO:0007669"/>
    <property type="project" value="TreeGrafter"/>
</dbReference>
<dbReference type="Pfam" id="PF01678">
    <property type="entry name" value="DAP_epimerase"/>
    <property type="match status" value="1"/>
</dbReference>
<organism evidence="3">
    <name type="scientific">termite gut metagenome</name>
    <dbReference type="NCBI Taxonomy" id="433724"/>
    <lineage>
        <taxon>unclassified sequences</taxon>
        <taxon>metagenomes</taxon>
        <taxon>organismal metagenomes</taxon>
    </lineage>
</organism>
<dbReference type="GO" id="GO:0008837">
    <property type="term" value="F:diaminopimelate epimerase activity"/>
    <property type="evidence" value="ECO:0007669"/>
    <property type="project" value="UniProtKB-EC"/>
</dbReference>
<name>A0A5J4PQ41_9ZZZZ</name>
<comment type="caution">
    <text evidence="3">The sequence shown here is derived from an EMBL/GenBank/DDBJ whole genome shotgun (WGS) entry which is preliminary data.</text>
</comment>
<dbReference type="Gene3D" id="3.10.310.10">
    <property type="entry name" value="Diaminopimelate Epimerase, Chain A, domain 1"/>
    <property type="match status" value="2"/>
</dbReference>
<dbReference type="AlphaFoldDB" id="A0A5J4PQ41"/>
<accession>A0A5J4PQ41</accession>
<dbReference type="PANTHER" id="PTHR31689:SF0">
    <property type="entry name" value="DIAMINOPIMELATE EPIMERASE"/>
    <property type="match status" value="1"/>
</dbReference>
<gene>
    <name evidence="3" type="ORF">EZS27_037879</name>
</gene>
<sequence length="151" mass="15873">VSTVTVDMGSPSDSRTVDFAGEYPFTATALSMGNPHLVIFTDDINSIALPDIGPKLENHPFFPGRINVEFAQVLGDGKIRTRVWERGSGITQACGTGACATAVAAAINGKAGRKTDIVMDGGTLTIAWDEQSGHVFLTGNAVKVFDGFILT</sequence>
<dbReference type="SUPFAM" id="SSF54506">
    <property type="entry name" value="Diaminopimelate epimerase-like"/>
    <property type="match status" value="1"/>
</dbReference>
<comment type="similarity">
    <text evidence="1">Belongs to the diaminopimelate epimerase family.</text>
</comment>
<protein>
    <submittedName>
        <fullName evidence="3">Diaminopimelate epimerase</fullName>
        <ecNumber evidence="3">5.1.1.7</ecNumber>
    </submittedName>
</protein>
<dbReference type="EC" id="5.1.1.7" evidence="3"/>
<reference evidence="3" key="1">
    <citation type="submission" date="2019-03" db="EMBL/GenBank/DDBJ databases">
        <title>Single cell metagenomics reveals metabolic interactions within the superorganism composed of flagellate Streblomastix strix and complex community of Bacteroidetes bacteria on its surface.</title>
        <authorList>
            <person name="Treitli S.C."/>
            <person name="Kolisko M."/>
            <person name="Husnik F."/>
            <person name="Keeling P."/>
            <person name="Hampl V."/>
        </authorList>
    </citation>
    <scope>NUCLEOTIDE SEQUENCE</scope>
    <source>
        <strain evidence="3">STM</strain>
    </source>
</reference>
<evidence type="ECO:0000256" key="2">
    <source>
        <dbReference type="ARBA" id="ARBA00023235"/>
    </source>
</evidence>
<dbReference type="GO" id="GO:0009089">
    <property type="term" value="P:lysine biosynthetic process via diaminopimelate"/>
    <property type="evidence" value="ECO:0007669"/>
    <property type="project" value="InterPro"/>
</dbReference>
<evidence type="ECO:0000313" key="3">
    <source>
        <dbReference type="EMBL" id="KAA6310900.1"/>
    </source>
</evidence>
<dbReference type="PANTHER" id="PTHR31689">
    <property type="entry name" value="DIAMINOPIMELATE EPIMERASE, CHLOROPLASTIC"/>
    <property type="match status" value="1"/>
</dbReference>
<keyword evidence="2 3" id="KW-0413">Isomerase</keyword>
<feature type="non-terminal residue" evidence="3">
    <location>
        <position position="1"/>
    </location>
</feature>
<dbReference type="NCBIfam" id="TIGR00652">
    <property type="entry name" value="DapF"/>
    <property type="match status" value="1"/>
</dbReference>
<evidence type="ECO:0000256" key="1">
    <source>
        <dbReference type="ARBA" id="ARBA00010219"/>
    </source>
</evidence>
<proteinExistence type="inferred from homology"/>
<dbReference type="EMBL" id="SNRY01007199">
    <property type="protein sequence ID" value="KAA6310900.1"/>
    <property type="molecule type" value="Genomic_DNA"/>
</dbReference>
<dbReference type="InterPro" id="IPR001653">
    <property type="entry name" value="DAP_epimerase_DapF"/>
</dbReference>